<dbReference type="Gene3D" id="3.40.50.1470">
    <property type="entry name" value="Peptidyl-tRNA hydrolase"/>
    <property type="match status" value="1"/>
</dbReference>
<keyword evidence="3 4" id="KW-0694">RNA-binding</keyword>
<feature type="site" description="Discriminates between blocked and unblocked aminoacyl-tRNA" evidence="4">
    <location>
        <position position="10"/>
    </location>
</feature>
<protein>
    <recommendedName>
        <fullName evidence="4">Peptidyl-tRNA hydrolase</fullName>
        <shortName evidence="4">Pth</shortName>
        <ecNumber evidence="4">3.1.1.29</ecNumber>
    </recommendedName>
</protein>
<gene>
    <name evidence="4 5" type="primary">pth</name>
    <name evidence="5" type="ORF">OC680_01910</name>
</gene>
<comment type="subunit">
    <text evidence="4">Monomer.</text>
</comment>
<evidence type="ECO:0000313" key="5">
    <source>
        <dbReference type="EMBL" id="MDO8168226.1"/>
    </source>
</evidence>
<dbReference type="EC" id="3.1.1.29" evidence="4"/>
<dbReference type="SUPFAM" id="SSF53178">
    <property type="entry name" value="Peptidyl-tRNA hydrolase-like"/>
    <property type="match status" value="1"/>
</dbReference>
<organism evidence="5 6">
    <name type="scientific">Candidatus Phytoplasma melaleucae</name>
    <dbReference type="NCBI Taxonomy" id="2982630"/>
    <lineage>
        <taxon>Bacteria</taxon>
        <taxon>Bacillati</taxon>
        <taxon>Mycoplasmatota</taxon>
        <taxon>Mollicutes</taxon>
        <taxon>Acholeplasmatales</taxon>
        <taxon>Acholeplasmataceae</taxon>
        <taxon>Candidatus Phytoplasma</taxon>
    </lineage>
</organism>
<evidence type="ECO:0000313" key="6">
    <source>
        <dbReference type="Proteomes" id="UP001172036"/>
    </source>
</evidence>
<evidence type="ECO:0000256" key="2">
    <source>
        <dbReference type="ARBA" id="ARBA00022801"/>
    </source>
</evidence>
<comment type="similarity">
    <text evidence="4">Belongs to the PTH family.</text>
</comment>
<feature type="binding site" evidence="4">
    <location>
        <position position="69"/>
    </location>
    <ligand>
        <name>tRNA</name>
        <dbReference type="ChEBI" id="CHEBI:17843"/>
    </ligand>
</feature>
<dbReference type="Pfam" id="PF01195">
    <property type="entry name" value="Pept_tRNA_hydro"/>
    <property type="match status" value="1"/>
</dbReference>
<dbReference type="PANTHER" id="PTHR17224">
    <property type="entry name" value="PEPTIDYL-TRNA HYDROLASE"/>
    <property type="match status" value="1"/>
</dbReference>
<feature type="site" description="Stabilizes the basic form of H active site to accept a proton" evidence="4">
    <location>
        <position position="94"/>
    </location>
</feature>
<evidence type="ECO:0000256" key="4">
    <source>
        <dbReference type="HAMAP-Rule" id="MF_00083"/>
    </source>
</evidence>
<dbReference type="InterPro" id="IPR036416">
    <property type="entry name" value="Pept_tRNA_hydro_sf"/>
</dbReference>
<feature type="active site" description="Proton acceptor" evidence="4">
    <location>
        <position position="20"/>
    </location>
</feature>
<name>A0ABT9DDY2_9MOLU</name>
<comment type="subcellular location">
    <subcellularLocation>
        <location evidence="4">Cytoplasm</location>
    </subcellularLocation>
</comment>
<sequence length="194" mass="22416">MQKLIVGLGNPGEQFKFTPHNIGFMLIDYLLEEFKNNILSASEELLSLVYHLKIQNQSVILAKPQNYMNLSGFAIHQIMMNYQINIKDIFILIDDVYLEAGFFKLKITGGHGGHNGFKNIIDTLQTNQLKRLKIGVGRNIHIPLDKYVLRSFDKKLKEKILYNFPLFKQLLVNFVQDFSFENLINICHVKNTSV</sequence>
<comment type="caution">
    <text evidence="5">The sequence shown here is derived from an EMBL/GenBank/DDBJ whole genome shotgun (WGS) entry which is preliminary data.</text>
</comment>
<dbReference type="CDD" id="cd00462">
    <property type="entry name" value="PTH"/>
    <property type="match status" value="1"/>
</dbReference>
<dbReference type="InterPro" id="IPR001328">
    <property type="entry name" value="Pept_tRNA_hydro"/>
</dbReference>
<keyword evidence="2 4" id="KW-0378">Hydrolase</keyword>
<dbReference type="GO" id="GO:0004045">
    <property type="term" value="F:peptidyl-tRNA hydrolase activity"/>
    <property type="evidence" value="ECO:0007669"/>
    <property type="project" value="UniProtKB-EC"/>
</dbReference>
<reference evidence="5 6" key="1">
    <citation type="journal article" date="2023" name="Int. J. Syst. Evol. Microbiol.">
        <title>The observation of taxonomic boundaries for the 16SrII and 16SrXXV phytoplasmas using genome-based delimitation.</title>
        <authorList>
            <person name="Rodrigues Jardim B."/>
            <person name="Tran-Nguyen L.T.T."/>
            <person name="Gambley C."/>
            <person name="Al-Sadi A.M."/>
            <person name="Al-Subhi A.M."/>
            <person name="Foissac X."/>
            <person name="Salar P."/>
            <person name="Cai H."/>
            <person name="Yang J.Y."/>
            <person name="Davis R."/>
            <person name="Jones L."/>
            <person name="Rodoni B."/>
            <person name="Constable F.E."/>
        </authorList>
    </citation>
    <scope>NUCLEOTIDE SEQUENCE [LARGE SCALE GENOMIC DNA]</scope>
    <source>
        <strain evidence="5">BAWM-155c</strain>
    </source>
</reference>
<feature type="binding site" evidence="4">
    <location>
        <position position="67"/>
    </location>
    <ligand>
        <name>tRNA</name>
        <dbReference type="ChEBI" id="CHEBI:17843"/>
    </ligand>
</feature>
<evidence type="ECO:0000256" key="3">
    <source>
        <dbReference type="ARBA" id="ARBA00022884"/>
    </source>
</evidence>
<dbReference type="Proteomes" id="UP001172036">
    <property type="component" value="Unassembled WGS sequence"/>
</dbReference>
<dbReference type="PANTHER" id="PTHR17224:SF1">
    <property type="entry name" value="PEPTIDYL-TRNA HYDROLASE"/>
    <property type="match status" value="1"/>
</dbReference>
<dbReference type="EMBL" id="JAOSID010000009">
    <property type="protein sequence ID" value="MDO8168226.1"/>
    <property type="molecule type" value="Genomic_DNA"/>
</dbReference>
<dbReference type="NCBIfam" id="TIGR00447">
    <property type="entry name" value="pth"/>
    <property type="match status" value="1"/>
</dbReference>
<feature type="binding site" evidence="4">
    <location>
        <position position="115"/>
    </location>
    <ligand>
        <name>tRNA</name>
        <dbReference type="ChEBI" id="CHEBI:17843"/>
    </ligand>
</feature>
<keyword evidence="4" id="KW-0963">Cytoplasm</keyword>
<keyword evidence="1 4" id="KW-0820">tRNA-binding</keyword>
<evidence type="ECO:0000256" key="1">
    <source>
        <dbReference type="ARBA" id="ARBA00022555"/>
    </source>
</evidence>
<dbReference type="HAMAP" id="MF_00083">
    <property type="entry name" value="Pept_tRNA_hydro_bact"/>
    <property type="match status" value="1"/>
</dbReference>
<dbReference type="RefSeq" id="WP_304515431.1">
    <property type="nucleotide sequence ID" value="NZ_JAOSID010000009.1"/>
</dbReference>
<accession>A0ABT9DDY2</accession>
<feature type="binding site" evidence="4">
    <location>
        <position position="15"/>
    </location>
    <ligand>
        <name>tRNA</name>
        <dbReference type="ChEBI" id="CHEBI:17843"/>
    </ligand>
</feature>
<comment type="function">
    <text evidence="4">Catalyzes the release of premature peptidyl moieties from peptidyl-tRNA molecules trapped in stalled 50S ribosomal subunits, and thus maintains levels of free tRNAs and 50S ribosomes.</text>
</comment>
<comment type="catalytic activity">
    <reaction evidence="4">
        <text>an N-acyl-L-alpha-aminoacyl-tRNA + H2O = an N-acyl-L-amino acid + a tRNA + H(+)</text>
        <dbReference type="Rhea" id="RHEA:54448"/>
        <dbReference type="Rhea" id="RHEA-COMP:10123"/>
        <dbReference type="Rhea" id="RHEA-COMP:13883"/>
        <dbReference type="ChEBI" id="CHEBI:15377"/>
        <dbReference type="ChEBI" id="CHEBI:15378"/>
        <dbReference type="ChEBI" id="CHEBI:59874"/>
        <dbReference type="ChEBI" id="CHEBI:78442"/>
        <dbReference type="ChEBI" id="CHEBI:138191"/>
        <dbReference type="EC" id="3.1.1.29"/>
    </reaction>
</comment>
<proteinExistence type="inferred from homology"/>
<comment type="function">
    <text evidence="4">Hydrolyzes ribosome-free peptidyl-tRNAs (with 1 or more amino acids incorporated), which drop off the ribosome during protein synthesis, or as a result of ribosome stalling.</text>
</comment>
<keyword evidence="6" id="KW-1185">Reference proteome</keyword>